<gene>
    <name evidence="2" type="ORF">ACFOMG_09340</name>
</gene>
<evidence type="ECO:0000256" key="1">
    <source>
        <dbReference type="SAM" id="SignalP"/>
    </source>
</evidence>
<accession>A0ABV7VSX7</accession>
<evidence type="ECO:0000313" key="2">
    <source>
        <dbReference type="EMBL" id="MFC3680299.1"/>
    </source>
</evidence>
<dbReference type="PROSITE" id="PS51257">
    <property type="entry name" value="PROKAR_LIPOPROTEIN"/>
    <property type="match status" value="1"/>
</dbReference>
<organism evidence="2 3">
    <name type="scientific">Bacterioplanoides pacificum</name>
    <dbReference type="NCBI Taxonomy" id="1171596"/>
    <lineage>
        <taxon>Bacteria</taxon>
        <taxon>Pseudomonadati</taxon>
        <taxon>Pseudomonadota</taxon>
        <taxon>Gammaproteobacteria</taxon>
        <taxon>Oceanospirillales</taxon>
        <taxon>Oceanospirillaceae</taxon>
        <taxon>Bacterioplanoides</taxon>
    </lineage>
</organism>
<name>A0ABV7VSX7_9GAMM</name>
<evidence type="ECO:0008006" key="4">
    <source>
        <dbReference type="Google" id="ProtNLM"/>
    </source>
</evidence>
<sequence>MKKYLLLAASIFVASCASTVMNSYPVDGEDFVSVPKGHSLEEITSRFHANLKRSIGIQPIYRTTATTKVYFKDYISKQRCESQYLCEIKFTYRGGERTNSMGKDYSTQVIDIILETSPDGKSVTVTYPTSVATTAKRNLIGMKLDLALSDNEAKRILNQIRQTPLH</sequence>
<comment type="caution">
    <text evidence="2">The sequence shown here is derived from an EMBL/GenBank/DDBJ whole genome shotgun (WGS) entry which is preliminary data.</text>
</comment>
<keyword evidence="3" id="KW-1185">Reference proteome</keyword>
<evidence type="ECO:0000313" key="3">
    <source>
        <dbReference type="Proteomes" id="UP001595722"/>
    </source>
</evidence>
<feature type="chain" id="PRO_5046949240" description="Lipoprotein" evidence="1">
    <location>
        <begin position="23"/>
        <end position="166"/>
    </location>
</feature>
<feature type="signal peptide" evidence="1">
    <location>
        <begin position="1"/>
        <end position="22"/>
    </location>
</feature>
<dbReference type="EMBL" id="JBHRYB010000006">
    <property type="protein sequence ID" value="MFC3680299.1"/>
    <property type="molecule type" value="Genomic_DNA"/>
</dbReference>
<keyword evidence="1" id="KW-0732">Signal</keyword>
<dbReference type="RefSeq" id="WP_376866220.1">
    <property type="nucleotide sequence ID" value="NZ_JBHRYB010000006.1"/>
</dbReference>
<protein>
    <recommendedName>
        <fullName evidence="4">Lipoprotein</fullName>
    </recommendedName>
</protein>
<proteinExistence type="predicted"/>
<dbReference type="Proteomes" id="UP001595722">
    <property type="component" value="Unassembled WGS sequence"/>
</dbReference>
<reference evidence="3" key="1">
    <citation type="journal article" date="2019" name="Int. J. Syst. Evol. Microbiol.">
        <title>The Global Catalogue of Microorganisms (GCM) 10K type strain sequencing project: providing services to taxonomists for standard genome sequencing and annotation.</title>
        <authorList>
            <consortium name="The Broad Institute Genomics Platform"/>
            <consortium name="The Broad Institute Genome Sequencing Center for Infectious Disease"/>
            <person name="Wu L."/>
            <person name="Ma J."/>
        </authorList>
    </citation>
    <scope>NUCLEOTIDE SEQUENCE [LARGE SCALE GENOMIC DNA]</scope>
    <source>
        <strain evidence="3">KCTC 42424</strain>
    </source>
</reference>